<evidence type="ECO:0000313" key="6">
    <source>
        <dbReference type="EMBL" id="WNY22802.1"/>
    </source>
</evidence>
<evidence type="ECO:0000256" key="1">
    <source>
        <dbReference type="ARBA" id="ARBA00022679"/>
    </source>
</evidence>
<evidence type="ECO:0000256" key="5">
    <source>
        <dbReference type="HAMAP-Rule" id="MF_02114"/>
    </source>
</evidence>
<dbReference type="GeneID" id="85194510"/>
<dbReference type="GO" id="GO:0005525">
    <property type="term" value="F:GTP binding"/>
    <property type="evidence" value="ECO:0007669"/>
    <property type="project" value="UniProtKB-KW"/>
</dbReference>
<evidence type="ECO:0000256" key="4">
    <source>
        <dbReference type="ARBA" id="ARBA00023134"/>
    </source>
</evidence>
<dbReference type="Pfam" id="PF01983">
    <property type="entry name" value="CofC"/>
    <property type="match status" value="2"/>
</dbReference>
<dbReference type="InterPro" id="IPR029044">
    <property type="entry name" value="Nucleotide-diphossugar_trans"/>
</dbReference>
<evidence type="ECO:0000256" key="2">
    <source>
        <dbReference type="ARBA" id="ARBA00022695"/>
    </source>
</evidence>
<organism evidence="6 7">
    <name type="scientific">Methanimicrococcus hongohii</name>
    <dbReference type="NCBI Taxonomy" id="3028295"/>
    <lineage>
        <taxon>Archaea</taxon>
        <taxon>Methanobacteriati</taxon>
        <taxon>Methanobacteriota</taxon>
        <taxon>Stenosarchaea group</taxon>
        <taxon>Methanomicrobia</taxon>
        <taxon>Methanosarcinales</taxon>
        <taxon>Methanosarcinaceae</taxon>
        <taxon>Methanimicrococcus</taxon>
    </lineage>
</organism>
<accession>A0AA96V971</accession>
<gene>
    <name evidence="6" type="primary">fbiD</name>
    <name evidence="5" type="synonym">cofC</name>
    <name evidence="6" type="ORF">MmiHf6_00870</name>
</gene>
<keyword evidence="3 5" id="KW-0547">Nucleotide-binding</keyword>
<dbReference type="PANTHER" id="PTHR40392">
    <property type="entry name" value="2-PHOSPHO-L-LACTATE GUANYLYLTRANSFERASE"/>
    <property type="match status" value="1"/>
</dbReference>
<sequence>MRAIKTVIPFKPDNPKSRLASVLTEEERKIFVGLSLENVLSVLKEAGIKQVEILSKSVLNTADENNLMSFSSPDFEIIIITDEADLSTAVNTYLKSSDVPVFIVMADLALLTKEDVKAMTEPMAESMTELMAESMTELMAESMTELMAESMTESLGESMAGAMAMPVRTNFIRIAPGKDGGTNMMYIGAPDVFEVNYYGESFKKHKEEAERKNLICEVRESFYAAADMDEPEDLFDILRYGSGKILAFVEQTIGEKEGIRKEFNDNE</sequence>
<comment type="similarity">
    <text evidence="5">Belongs to the CofC family.</text>
</comment>
<evidence type="ECO:0000256" key="3">
    <source>
        <dbReference type="ARBA" id="ARBA00022741"/>
    </source>
</evidence>
<comment type="pathway">
    <text evidence="5">Cofactor biosynthesis; coenzyme F420 biosynthesis.</text>
</comment>
<keyword evidence="4 5" id="KW-0342">GTP-binding</keyword>
<dbReference type="HAMAP" id="MF_02114">
    <property type="entry name" value="CofC"/>
    <property type="match status" value="1"/>
</dbReference>
<dbReference type="EC" id="2.7.7.68" evidence="5"/>
<comment type="subunit">
    <text evidence="5">Homodimer.</text>
</comment>
<protein>
    <recommendedName>
        <fullName evidence="5">2-phospho-L-lactate guanylyltransferase</fullName>
        <shortName evidence="5">LP guanylyltransferase</shortName>
        <ecNumber evidence="5">2.7.7.68</ecNumber>
    </recommendedName>
</protein>
<dbReference type="GO" id="GO:0043814">
    <property type="term" value="F:phospholactate guanylyltransferase activity"/>
    <property type="evidence" value="ECO:0007669"/>
    <property type="project" value="UniProtKB-EC"/>
</dbReference>
<dbReference type="Gene3D" id="3.90.550.10">
    <property type="entry name" value="Spore Coat Polysaccharide Biosynthesis Protein SpsA, Chain A"/>
    <property type="match status" value="1"/>
</dbReference>
<comment type="catalytic activity">
    <reaction evidence="5">
        <text>(2S)-2-phospholactate + GTP + H(+) = (2S)-lactyl-2-diphospho-5'-guanosine + diphosphate</text>
        <dbReference type="Rhea" id="RHEA:63424"/>
        <dbReference type="ChEBI" id="CHEBI:15378"/>
        <dbReference type="ChEBI" id="CHEBI:33019"/>
        <dbReference type="ChEBI" id="CHEBI:37565"/>
        <dbReference type="ChEBI" id="CHEBI:59435"/>
        <dbReference type="ChEBI" id="CHEBI:59906"/>
        <dbReference type="EC" id="2.7.7.68"/>
    </reaction>
</comment>
<dbReference type="EMBL" id="CP131059">
    <property type="protein sequence ID" value="WNY22802.1"/>
    <property type="molecule type" value="Genomic_DNA"/>
</dbReference>
<reference evidence="6 7" key="1">
    <citation type="submission" date="2023-07" db="EMBL/GenBank/DDBJ databases">
        <title>Closed genoem sequence of Methanomicrococcus sp. Hf6.</title>
        <authorList>
            <person name="Poehlein A."/>
            <person name="Protasov E."/>
            <person name="Platt K."/>
            <person name="Reeh H."/>
            <person name="Daniel R."/>
            <person name="Brune A."/>
        </authorList>
    </citation>
    <scope>NUCLEOTIDE SEQUENCE [LARGE SCALE GENOMIC DNA]</scope>
    <source>
        <strain evidence="6 7">Hf6</strain>
    </source>
</reference>
<dbReference type="RefSeq" id="WP_316557761.1">
    <property type="nucleotide sequence ID" value="NZ_CP131059.1"/>
</dbReference>
<dbReference type="KEGG" id="mehf:MmiHf6_00870"/>
<dbReference type="SUPFAM" id="SSF53448">
    <property type="entry name" value="Nucleotide-diphospho-sugar transferases"/>
    <property type="match status" value="1"/>
</dbReference>
<evidence type="ECO:0000313" key="7">
    <source>
        <dbReference type="Proteomes" id="UP001302978"/>
    </source>
</evidence>
<comment type="function">
    <text evidence="5">Guanylyltransferase that catalyzes the activation of (2S)-2-phospholactate (2-PL) as (2S)-lactyl-2-diphospho-5'-guanosine, via the condensation of 2-PL with GTP. It is involved in the biosynthesis of coenzyme F420, a hydride carrier cofactor.</text>
</comment>
<dbReference type="Proteomes" id="UP001302978">
    <property type="component" value="Chromosome"/>
</dbReference>
<keyword evidence="7" id="KW-1185">Reference proteome</keyword>
<name>A0AA96V971_9EURY</name>
<dbReference type="InterPro" id="IPR002835">
    <property type="entry name" value="CofC"/>
</dbReference>
<dbReference type="PANTHER" id="PTHR40392:SF1">
    <property type="entry name" value="2-PHOSPHO-L-LACTATE GUANYLYLTRANSFERASE"/>
    <property type="match status" value="1"/>
</dbReference>
<dbReference type="AlphaFoldDB" id="A0AA96V971"/>
<proteinExistence type="inferred from homology"/>
<keyword evidence="1 5" id="KW-0808">Transferase</keyword>
<dbReference type="GO" id="GO:0052645">
    <property type="term" value="P:F420-0 metabolic process"/>
    <property type="evidence" value="ECO:0007669"/>
    <property type="project" value="UniProtKB-UniRule"/>
</dbReference>
<keyword evidence="2 5" id="KW-0548">Nucleotidyltransferase</keyword>